<dbReference type="EMBL" id="LSRX01000408">
    <property type="protein sequence ID" value="OLP98101.1"/>
    <property type="molecule type" value="Genomic_DNA"/>
</dbReference>
<evidence type="ECO:0000256" key="6">
    <source>
        <dbReference type="SAM" id="Phobius"/>
    </source>
</evidence>
<keyword evidence="2 6" id="KW-0812">Transmembrane</keyword>
<sequence>MASRSRNRNALADNPDFMRILRATASAISCAGVATLQARQLLITQTASPLGEAAVVQATSGLATAYSLGSVAEFFLSPVFGKMSDRFGRKPILLFFMIGPAIMRTLCALVEQPVARIRLLWLDFASARAIGIQPFIGMCQTMITDVYPVDKQPRARAQLGASQAFGNILGNYLSGWWNARAGPRSTYLCTAAAPLLSLAFASACLPETNRDVKDSKASGEPGSVPTSPKTPTARGGKKSAYTTLLLDPECCLLAGVLGMYEFLNYAPLNSVAILFMKERLNWGPLEAGRFASGHALAGFCGSMLAGELIQFFGKRLYVSVTNLLTGVAYATWAVSKTGPSLIACLLPLSVGTGGNTVLLTRFVERAMQLGLSRGEAMGVMSAIGAVGRMIAPQLFTRLWLRAVAQKGQPRALPLGAPMFAVALIAVIQELLYRSSLLFRDRHDRSRSEDRH</sequence>
<dbReference type="SUPFAM" id="SSF103473">
    <property type="entry name" value="MFS general substrate transporter"/>
    <property type="match status" value="1"/>
</dbReference>
<evidence type="ECO:0000259" key="7">
    <source>
        <dbReference type="PROSITE" id="PS50850"/>
    </source>
</evidence>
<keyword evidence="4 6" id="KW-0472">Membrane</keyword>
<evidence type="ECO:0000256" key="1">
    <source>
        <dbReference type="ARBA" id="ARBA00004141"/>
    </source>
</evidence>
<feature type="domain" description="Major facilitator superfamily (MFS) profile" evidence="7">
    <location>
        <begin position="18"/>
        <end position="443"/>
    </location>
</feature>
<dbReference type="OrthoDB" id="419616at2759"/>
<evidence type="ECO:0000256" key="2">
    <source>
        <dbReference type="ARBA" id="ARBA00022692"/>
    </source>
</evidence>
<dbReference type="Pfam" id="PF07690">
    <property type="entry name" value="MFS_1"/>
    <property type="match status" value="1"/>
</dbReference>
<feature type="transmembrane region" description="Helical" evidence="6">
    <location>
        <begin position="92"/>
        <end position="111"/>
    </location>
</feature>
<keyword evidence="9" id="KW-1185">Reference proteome</keyword>
<organism evidence="8 9">
    <name type="scientific">Symbiodinium microadriaticum</name>
    <name type="common">Dinoflagellate</name>
    <name type="synonym">Zooxanthella microadriatica</name>
    <dbReference type="NCBI Taxonomy" id="2951"/>
    <lineage>
        <taxon>Eukaryota</taxon>
        <taxon>Sar</taxon>
        <taxon>Alveolata</taxon>
        <taxon>Dinophyceae</taxon>
        <taxon>Suessiales</taxon>
        <taxon>Symbiodiniaceae</taxon>
        <taxon>Symbiodinium</taxon>
    </lineage>
</organism>
<dbReference type="Gene3D" id="1.20.1250.20">
    <property type="entry name" value="MFS general substrate transporter like domains"/>
    <property type="match status" value="1"/>
</dbReference>
<dbReference type="OMA" id="IRYAYAC"/>
<keyword evidence="3 6" id="KW-1133">Transmembrane helix</keyword>
<reference evidence="8 9" key="1">
    <citation type="submission" date="2016-02" db="EMBL/GenBank/DDBJ databases">
        <title>Genome analysis of coral dinoflagellate symbionts highlights evolutionary adaptations to a symbiotic lifestyle.</title>
        <authorList>
            <person name="Aranda M."/>
            <person name="Li Y."/>
            <person name="Liew Y.J."/>
            <person name="Baumgarten S."/>
            <person name="Simakov O."/>
            <person name="Wilson M."/>
            <person name="Piel J."/>
            <person name="Ashoor H."/>
            <person name="Bougouffa S."/>
            <person name="Bajic V.B."/>
            <person name="Ryu T."/>
            <person name="Ravasi T."/>
            <person name="Bayer T."/>
            <person name="Micklem G."/>
            <person name="Kim H."/>
            <person name="Bhak J."/>
            <person name="Lajeunesse T.C."/>
            <person name="Voolstra C.R."/>
        </authorList>
    </citation>
    <scope>NUCLEOTIDE SEQUENCE [LARGE SCALE GENOMIC DNA]</scope>
    <source>
        <strain evidence="8 9">CCMP2467</strain>
    </source>
</reference>
<accession>A0A1Q9DSG8</accession>
<evidence type="ECO:0000256" key="3">
    <source>
        <dbReference type="ARBA" id="ARBA00022989"/>
    </source>
</evidence>
<dbReference type="AlphaFoldDB" id="A0A1Q9DSG8"/>
<comment type="caution">
    <text evidence="8">The sequence shown here is derived from an EMBL/GenBank/DDBJ whole genome shotgun (WGS) entry which is preliminary data.</text>
</comment>
<dbReference type="GO" id="GO:0022857">
    <property type="term" value="F:transmembrane transporter activity"/>
    <property type="evidence" value="ECO:0007669"/>
    <property type="project" value="InterPro"/>
</dbReference>
<evidence type="ECO:0000256" key="4">
    <source>
        <dbReference type="ARBA" id="ARBA00023136"/>
    </source>
</evidence>
<dbReference type="InterPro" id="IPR011701">
    <property type="entry name" value="MFS"/>
</dbReference>
<dbReference type="InterPro" id="IPR020846">
    <property type="entry name" value="MFS_dom"/>
</dbReference>
<evidence type="ECO:0000256" key="5">
    <source>
        <dbReference type="SAM" id="MobiDB-lite"/>
    </source>
</evidence>
<evidence type="ECO:0000313" key="9">
    <source>
        <dbReference type="Proteomes" id="UP000186817"/>
    </source>
</evidence>
<feature type="region of interest" description="Disordered" evidence="5">
    <location>
        <begin position="211"/>
        <end position="236"/>
    </location>
</feature>
<dbReference type="PROSITE" id="PS50850">
    <property type="entry name" value="MFS"/>
    <property type="match status" value="1"/>
</dbReference>
<dbReference type="PANTHER" id="PTHR23507">
    <property type="entry name" value="ZGC:174356"/>
    <property type="match status" value="1"/>
</dbReference>
<dbReference type="PANTHER" id="PTHR23507:SF1">
    <property type="entry name" value="FI18259P1-RELATED"/>
    <property type="match status" value="1"/>
</dbReference>
<protein>
    <submittedName>
        <fullName evidence="8">Tetracycline resistance protein, class H</fullName>
    </submittedName>
</protein>
<dbReference type="InterPro" id="IPR036259">
    <property type="entry name" value="MFS_trans_sf"/>
</dbReference>
<dbReference type="GO" id="GO:0016020">
    <property type="term" value="C:membrane"/>
    <property type="evidence" value="ECO:0007669"/>
    <property type="project" value="UniProtKB-SubCell"/>
</dbReference>
<evidence type="ECO:0000313" key="8">
    <source>
        <dbReference type="EMBL" id="OLP98101.1"/>
    </source>
</evidence>
<proteinExistence type="predicted"/>
<comment type="subcellular location">
    <subcellularLocation>
        <location evidence="1">Membrane</location>
        <topology evidence="1">Multi-pass membrane protein</topology>
    </subcellularLocation>
</comment>
<gene>
    <name evidence="8" type="primary">tetA</name>
    <name evidence="8" type="ORF">AK812_SmicGene19480</name>
</gene>
<name>A0A1Q9DSG8_SYMMI</name>
<dbReference type="Proteomes" id="UP000186817">
    <property type="component" value="Unassembled WGS sequence"/>
</dbReference>